<feature type="region of interest" description="Disordered" evidence="1">
    <location>
        <begin position="113"/>
        <end position="141"/>
    </location>
</feature>
<reference evidence="2" key="1">
    <citation type="submission" date="2023-03" db="EMBL/GenBank/DDBJ databases">
        <authorList>
            <person name="Julca I."/>
        </authorList>
    </citation>
    <scope>NUCLEOTIDE SEQUENCE</scope>
</reference>
<organism evidence="2 3">
    <name type="scientific">Oldenlandia corymbosa var. corymbosa</name>
    <dbReference type="NCBI Taxonomy" id="529605"/>
    <lineage>
        <taxon>Eukaryota</taxon>
        <taxon>Viridiplantae</taxon>
        <taxon>Streptophyta</taxon>
        <taxon>Embryophyta</taxon>
        <taxon>Tracheophyta</taxon>
        <taxon>Spermatophyta</taxon>
        <taxon>Magnoliopsida</taxon>
        <taxon>eudicotyledons</taxon>
        <taxon>Gunneridae</taxon>
        <taxon>Pentapetalae</taxon>
        <taxon>asterids</taxon>
        <taxon>lamiids</taxon>
        <taxon>Gentianales</taxon>
        <taxon>Rubiaceae</taxon>
        <taxon>Rubioideae</taxon>
        <taxon>Spermacoceae</taxon>
        <taxon>Hedyotis-Oldenlandia complex</taxon>
        <taxon>Oldenlandia</taxon>
    </lineage>
</organism>
<keyword evidence="3" id="KW-1185">Reference proteome</keyword>
<sequence>MKKTVPIIKQQEKNVWKPKEKLPLESEPLNQNISSSSGLTEAEKGTIPINLRTHTPPQPSSEKRRLFKEKLHETLEKSASKAKKSSNPPKQHAVSASVIKLSSRFDVLSDKFEEPAELGNKEGAKKDYNSQEGSDSDSIGSDSYCNMDYTGIIEDNQDSWNLKLMVWKPMDDGLENYRRADEGTEVLRLSVSDGEGKKG</sequence>
<feature type="compositionally biased region" description="Polar residues" evidence="1">
    <location>
        <begin position="28"/>
        <end position="39"/>
    </location>
</feature>
<dbReference type="Proteomes" id="UP001161247">
    <property type="component" value="Chromosome 3"/>
</dbReference>
<feature type="region of interest" description="Disordered" evidence="1">
    <location>
        <begin position="1"/>
        <end position="97"/>
    </location>
</feature>
<feature type="compositionally biased region" description="Basic and acidic residues" evidence="1">
    <location>
        <begin position="113"/>
        <end position="129"/>
    </location>
</feature>
<accession>A0AAV1CV52</accession>
<evidence type="ECO:0000313" key="3">
    <source>
        <dbReference type="Proteomes" id="UP001161247"/>
    </source>
</evidence>
<name>A0AAV1CV52_OLDCO</name>
<feature type="compositionally biased region" description="Basic and acidic residues" evidence="1">
    <location>
        <begin position="61"/>
        <end position="79"/>
    </location>
</feature>
<dbReference type="AlphaFoldDB" id="A0AAV1CV52"/>
<evidence type="ECO:0000256" key="1">
    <source>
        <dbReference type="SAM" id="MobiDB-lite"/>
    </source>
</evidence>
<proteinExistence type="predicted"/>
<protein>
    <submittedName>
        <fullName evidence="2">OLC1v1035882C1</fullName>
    </submittedName>
</protein>
<evidence type="ECO:0000313" key="2">
    <source>
        <dbReference type="EMBL" id="CAI9099111.1"/>
    </source>
</evidence>
<gene>
    <name evidence="2" type="ORF">OLC1_LOCUS9192</name>
</gene>
<dbReference type="EMBL" id="OX459120">
    <property type="protein sequence ID" value="CAI9099111.1"/>
    <property type="molecule type" value="Genomic_DNA"/>
</dbReference>
<feature type="compositionally biased region" description="Basic and acidic residues" evidence="1">
    <location>
        <begin position="10"/>
        <end position="24"/>
    </location>
</feature>